<evidence type="ECO:0000256" key="3">
    <source>
        <dbReference type="ARBA" id="ARBA00022806"/>
    </source>
</evidence>
<dbReference type="Gene3D" id="3.40.50.300">
    <property type="entry name" value="P-loop containing nucleotide triphosphate hydrolases"/>
    <property type="match status" value="2"/>
</dbReference>
<feature type="compositionally biased region" description="Acidic residues" evidence="5">
    <location>
        <begin position="141"/>
        <end position="153"/>
    </location>
</feature>
<dbReference type="PANTHER" id="PTHR43788">
    <property type="entry name" value="DNA2/NAM7 HELICASE FAMILY MEMBER"/>
    <property type="match status" value="1"/>
</dbReference>
<dbReference type="GO" id="GO:0043139">
    <property type="term" value="F:5'-3' DNA helicase activity"/>
    <property type="evidence" value="ECO:0007669"/>
    <property type="project" value="TreeGrafter"/>
</dbReference>
<dbReference type="AlphaFoldDB" id="A0A1I7U674"/>
<feature type="region of interest" description="Disordered" evidence="5">
    <location>
        <begin position="1150"/>
        <end position="1169"/>
    </location>
</feature>
<organism evidence="7 8">
    <name type="scientific">Caenorhabditis tropicalis</name>
    <dbReference type="NCBI Taxonomy" id="1561998"/>
    <lineage>
        <taxon>Eukaryota</taxon>
        <taxon>Metazoa</taxon>
        <taxon>Ecdysozoa</taxon>
        <taxon>Nematoda</taxon>
        <taxon>Chromadorea</taxon>
        <taxon>Rhabditida</taxon>
        <taxon>Rhabditina</taxon>
        <taxon>Rhabditomorpha</taxon>
        <taxon>Rhabditoidea</taxon>
        <taxon>Rhabditidae</taxon>
        <taxon>Peloderinae</taxon>
        <taxon>Caenorhabditis</taxon>
    </lineage>
</organism>
<feature type="compositionally biased region" description="Basic and acidic residues" evidence="5">
    <location>
        <begin position="22"/>
        <end position="32"/>
    </location>
</feature>
<reference evidence="8" key="1">
    <citation type="submission" date="2016-11" db="UniProtKB">
        <authorList>
            <consortium name="WormBaseParasite"/>
        </authorList>
    </citation>
    <scope>IDENTIFICATION</scope>
</reference>
<dbReference type="eggNOG" id="KOG1801">
    <property type="taxonomic scope" value="Eukaryota"/>
</dbReference>
<dbReference type="Pfam" id="PF13087">
    <property type="entry name" value="AAA_12"/>
    <property type="match status" value="1"/>
</dbReference>
<accession>A0A1I7U674</accession>
<keyword evidence="2" id="KW-0378">Hydrolase</keyword>
<dbReference type="GO" id="GO:0016787">
    <property type="term" value="F:hydrolase activity"/>
    <property type="evidence" value="ECO:0007669"/>
    <property type="project" value="UniProtKB-KW"/>
</dbReference>
<feature type="compositionally biased region" description="Basic and acidic residues" evidence="5">
    <location>
        <begin position="176"/>
        <end position="193"/>
    </location>
</feature>
<keyword evidence="7" id="KW-1185">Reference proteome</keyword>
<sequence length="1195" mass="131061">METDPPGPDPPAALLLLEESSAELKEQHHQWDEESLLLSPTEASSAPEQGGEAVQPGCRASPLRRKETPSIEDAATDTTTNTKEDPLSDAASSAAWAAEGEAVLPGCQALPAILATLFAAEEDAVPIGRYENWDLGSLSEVEQEDDDDDEPDNTAEGKEQHERPKRRHGSSADTDPDFRARDAKVRSEVHIPDRKLPPHMVVMDAHPWADHYKGAPSKATTGIKELAHEFELSEIQKFRNDSIAAAKKSSKPRSKPQRQPAEKMEFFEAKEHRPEGVIYIIKWHNGEQMRALPHHAEVVAHDRPDLFLVELSSHSKDTRNSEHIDVNDYLIGDAIIVHEVEAIPGKTVKDIKTDFKELHSYEKTCFWGVVSFTTLERTTRSSIISRIKGDSRQHVFCVASGVHVHAEAHKALFRRAAVSYEVGSKAQASVFCPQLEPAQLLSTIVKGESTARVVAMALPQTFEYVLQPTVLDIIPLDPSRAMLFANFAELFKLCQTNKSRGYRMLYTAGALGIAGVSASANSLKDIRQYATTIKAVTKISRKFSVTFNITTASGPPPSKKWTRGTKFSLRAASDDDIEFEVERSEVRNPSLVITAKPVSHNPSIIEAVGKLANAYVTVRQRLEDCGGGMGLFPKPEALDGLDPLAPVKQLLEATLGGPPIPTREIPDRDLSVELPDRPLSEQQRRYVNALPRTDTPVLAANSPFGVGKTTMTAVALINLVEANIKSEDVHIGLATTNAAVAALANSFVRCSKETRTGTQAVRVITQSNYDSLDTSLQTPIDYPVVWRQYLLDHVRDADIKATQGNSPSLLAKQAYVLLVKKGGVEELKLRSKAFNKISLPETPDLWTVFLAVARPRILFGTGSSLKVQLNRPGAADLKYRVATIQIDEASQFSLAALLTIAPICPKARYALIGDVKQLPPYAENDLQRDLKEYAVGTVLKSTKGQVQTVDITTVYRCPYELTKMCSHLYYGSKLTPARKAREPNPAASDLHLNTEHPIQVVTYQGAHTTVGTSLFNSEEARLVRSLVEKLREQGNEQSVGILSFYKAQTAHLTSFTELSDLFVGTIDSAQGQEFDVTFILTSRSSAFLSNTDSSYSNGTESFIGDPHRINVALTRAKKLAVILLHEEAYKTSKSWTSVVNRIGANQRTTADIWKGNPPQAQPSLPQASIAPPVERLNAVSSKAAKKKASGKKGRR</sequence>
<dbReference type="InterPro" id="IPR050534">
    <property type="entry name" value="Coronavir_polyprotein_1ab"/>
</dbReference>
<dbReference type="PANTHER" id="PTHR43788:SF16">
    <property type="entry name" value="HELICASE WITH ZINC FINGER 2"/>
    <property type="match status" value="1"/>
</dbReference>
<dbReference type="InterPro" id="IPR027417">
    <property type="entry name" value="P-loop_NTPase"/>
</dbReference>
<feature type="compositionally biased region" description="Low complexity" evidence="5">
    <location>
        <begin position="1157"/>
        <end position="1169"/>
    </location>
</feature>
<dbReference type="InterPro" id="IPR047187">
    <property type="entry name" value="SF1_C_Upf1"/>
</dbReference>
<dbReference type="GO" id="GO:0005524">
    <property type="term" value="F:ATP binding"/>
    <property type="evidence" value="ECO:0007669"/>
    <property type="project" value="UniProtKB-KW"/>
</dbReference>
<name>A0A1I7U674_9PELO</name>
<feature type="region of interest" description="Disordered" evidence="5">
    <location>
        <begin position="20"/>
        <end position="98"/>
    </location>
</feature>
<evidence type="ECO:0000259" key="6">
    <source>
        <dbReference type="Pfam" id="PF13087"/>
    </source>
</evidence>
<feature type="compositionally biased region" description="Basic residues" evidence="5">
    <location>
        <begin position="1183"/>
        <end position="1195"/>
    </location>
</feature>
<feature type="domain" description="DNA2/NAM7 helicase-like C-terminal" evidence="6">
    <location>
        <begin position="945"/>
        <end position="1123"/>
    </location>
</feature>
<dbReference type="WBParaSite" id="Csp11.Scaffold629.g15265.t1">
    <property type="protein sequence ID" value="Csp11.Scaffold629.g15265.t1"/>
    <property type="gene ID" value="Csp11.Scaffold629.g15265"/>
</dbReference>
<feature type="region of interest" description="Disordered" evidence="5">
    <location>
        <begin position="1175"/>
        <end position="1195"/>
    </location>
</feature>
<proteinExistence type="predicted"/>
<dbReference type="Proteomes" id="UP000095282">
    <property type="component" value="Unplaced"/>
</dbReference>
<dbReference type="STRING" id="1561998.A0A1I7U674"/>
<keyword evidence="1" id="KW-0547">Nucleotide-binding</keyword>
<dbReference type="InterPro" id="IPR041679">
    <property type="entry name" value="DNA2/NAM7-like_C"/>
</dbReference>
<evidence type="ECO:0000256" key="4">
    <source>
        <dbReference type="ARBA" id="ARBA00022840"/>
    </source>
</evidence>
<keyword evidence="4" id="KW-0067">ATP-binding</keyword>
<evidence type="ECO:0000313" key="7">
    <source>
        <dbReference type="Proteomes" id="UP000095282"/>
    </source>
</evidence>
<feature type="region of interest" description="Disordered" evidence="5">
    <location>
        <begin position="140"/>
        <end position="193"/>
    </location>
</feature>
<evidence type="ECO:0000256" key="1">
    <source>
        <dbReference type="ARBA" id="ARBA00022741"/>
    </source>
</evidence>
<evidence type="ECO:0000313" key="8">
    <source>
        <dbReference type="WBParaSite" id="Csp11.Scaffold629.g15265.t1"/>
    </source>
</evidence>
<evidence type="ECO:0000256" key="5">
    <source>
        <dbReference type="SAM" id="MobiDB-lite"/>
    </source>
</evidence>
<dbReference type="CDD" id="cd18808">
    <property type="entry name" value="SF1_C_Upf1"/>
    <property type="match status" value="1"/>
</dbReference>
<keyword evidence="3" id="KW-0347">Helicase</keyword>
<evidence type="ECO:0000256" key="2">
    <source>
        <dbReference type="ARBA" id="ARBA00022801"/>
    </source>
</evidence>
<protein>
    <submittedName>
        <fullName evidence="8">AAA_12 domain-containing protein</fullName>
    </submittedName>
</protein>
<dbReference type="SUPFAM" id="SSF52540">
    <property type="entry name" value="P-loop containing nucleoside triphosphate hydrolases"/>
    <property type="match status" value="1"/>
</dbReference>